<dbReference type="AlphaFoldDB" id="A0A4U7ATY8"/>
<gene>
    <name evidence="2" type="ORF">C1H76_5919</name>
</gene>
<feature type="transmembrane region" description="Helical" evidence="1">
    <location>
        <begin position="43"/>
        <end position="65"/>
    </location>
</feature>
<evidence type="ECO:0000313" key="2">
    <source>
        <dbReference type="EMBL" id="TKX21868.1"/>
    </source>
</evidence>
<feature type="transmembrane region" description="Helical" evidence="1">
    <location>
        <begin position="85"/>
        <end position="107"/>
    </location>
</feature>
<evidence type="ECO:0000256" key="1">
    <source>
        <dbReference type="SAM" id="Phobius"/>
    </source>
</evidence>
<comment type="caution">
    <text evidence="2">The sequence shown here is derived from an EMBL/GenBank/DDBJ whole genome shotgun (WGS) entry which is preliminary data.</text>
</comment>
<accession>A0A4U7ATY8</accession>
<dbReference type="Proteomes" id="UP000308133">
    <property type="component" value="Unassembled WGS sequence"/>
</dbReference>
<keyword evidence="1" id="KW-0472">Membrane</keyword>
<keyword evidence="1" id="KW-0812">Transmembrane</keyword>
<proteinExistence type="predicted"/>
<reference evidence="2 3" key="1">
    <citation type="submission" date="2018-02" db="EMBL/GenBank/DDBJ databases">
        <title>Draft genome sequences of Elsinoe sp., causing black scab on jojoba.</title>
        <authorList>
            <person name="Stodart B."/>
            <person name="Jeffress S."/>
            <person name="Ash G."/>
            <person name="Arun Chinnappa K."/>
        </authorList>
    </citation>
    <scope>NUCLEOTIDE SEQUENCE [LARGE SCALE GENOMIC DNA]</scope>
    <source>
        <strain evidence="2 3">Hillstone_2</strain>
    </source>
</reference>
<name>A0A4U7ATY8_9PEZI</name>
<evidence type="ECO:0000313" key="3">
    <source>
        <dbReference type="Proteomes" id="UP000308133"/>
    </source>
</evidence>
<keyword evidence="1" id="KW-1133">Transmembrane helix</keyword>
<dbReference type="EMBL" id="PTQR01000076">
    <property type="protein sequence ID" value="TKX21868.1"/>
    <property type="molecule type" value="Genomic_DNA"/>
</dbReference>
<organism evidence="2 3">
    <name type="scientific">Elsinoe australis</name>
    <dbReference type="NCBI Taxonomy" id="40998"/>
    <lineage>
        <taxon>Eukaryota</taxon>
        <taxon>Fungi</taxon>
        <taxon>Dikarya</taxon>
        <taxon>Ascomycota</taxon>
        <taxon>Pezizomycotina</taxon>
        <taxon>Dothideomycetes</taxon>
        <taxon>Dothideomycetidae</taxon>
        <taxon>Myriangiales</taxon>
        <taxon>Elsinoaceae</taxon>
        <taxon>Elsinoe</taxon>
    </lineage>
</organism>
<sequence length="117" mass="12963">MATPSGPTPFAKSIPPPTRTKRYKTRLEQVNGRITMATVFRANCALTVTSWAHACLFRIGFGLYFQENPPTCWVESRHLSLTQLLTSLLLLAGTGFLVSVLFVVIMVRGFGYVLGKK</sequence>
<protein>
    <submittedName>
        <fullName evidence="2">Uncharacterized protein</fullName>
    </submittedName>
</protein>